<dbReference type="GO" id="GO:0015977">
    <property type="term" value="P:carbon fixation"/>
    <property type="evidence" value="ECO:0007669"/>
    <property type="project" value="UniProtKB-UniRule"/>
</dbReference>
<dbReference type="Proteomes" id="UP000247586">
    <property type="component" value="Chromosome"/>
</dbReference>
<evidence type="ECO:0000256" key="2">
    <source>
        <dbReference type="ARBA" id="ARBA00023239"/>
    </source>
</evidence>
<dbReference type="Pfam" id="PF14010">
    <property type="entry name" value="PEPcase_2"/>
    <property type="match status" value="1"/>
</dbReference>
<reference evidence="7" key="2">
    <citation type="submission" date="2020-03" db="EMBL/GenBank/DDBJ databases">
        <title>Complete Genome Sequences of Extremely Thermoacidophilic, Metal-Mobilizing Type-Strain Members of the Archaeal Family Sulfolobaceae: Acidianus brierleyi DSM-1651T, Acidianus sulfidivorans DSM-18786T, Metallosphaera hakonensis DSM-7519T, and Metallosphaera prunae DSM-10039T.</title>
        <authorList>
            <person name="Counts J.A."/>
            <person name="Kelly R.M."/>
        </authorList>
    </citation>
    <scope>NUCLEOTIDE SEQUENCE [LARGE SCALE GENOMIC DNA]</scope>
    <source>
        <strain evidence="7">HO1-1</strain>
    </source>
</reference>
<dbReference type="KEGG" id="mhk:DFR87_03645"/>
<comment type="similarity">
    <text evidence="4">Belongs to the PEPCase type 2 family.</text>
</comment>
<protein>
    <recommendedName>
        <fullName evidence="4 5">Phosphoenolpyruvate carboxylase</fullName>
        <shortName evidence="4">PEPC</shortName>
        <shortName evidence="4">PEPCase</shortName>
        <ecNumber evidence="4 5">4.1.1.31</ecNumber>
    </recommendedName>
</protein>
<dbReference type="EC" id="4.1.1.31" evidence="4 5"/>
<organism evidence="6 7">
    <name type="scientific">Metallosphaera hakonensis JCM 8857 = DSM 7519</name>
    <dbReference type="NCBI Taxonomy" id="1293036"/>
    <lineage>
        <taxon>Archaea</taxon>
        <taxon>Thermoproteota</taxon>
        <taxon>Thermoprotei</taxon>
        <taxon>Sulfolobales</taxon>
        <taxon>Sulfolobaceae</taxon>
        <taxon>Metallosphaera</taxon>
    </lineage>
</organism>
<dbReference type="PIRSF" id="PIRSF006677">
    <property type="entry name" value="UCP006677"/>
    <property type="match status" value="1"/>
</dbReference>
<keyword evidence="2 4" id="KW-0456">Lyase</keyword>
<reference evidence="6 7" key="1">
    <citation type="submission" date="2018-05" db="EMBL/GenBank/DDBJ databases">
        <title>Complete Genome Sequences of Extremely Thermoacidophilic, Metal-Mobilizing Type-Strain Members of the Archaeal Family Sulfolobaceae: Acidianus brierleyi DSM-1651T, Acidianus sulfidivorans DSM-18786T, Metallosphaera hakonensis DSM-7519T, and Metallosphaera prunae DSM-10039T.</title>
        <authorList>
            <person name="Counts J.A."/>
            <person name="Kelly R.M."/>
        </authorList>
    </citation>
    <scope>NUCLEOTIDE SEQUENCE [LARGE SCALE GENOMIC DNA]</scope>
    <source>
        <strain evidence="6 7">HO1-1</strain>
    </source>
</reference>
<accession>A0A2U9ISE2</accession>
<comment type="catalytic activity">
    <reaction evidence="4">
        <text>oxaloacetate + phosphate = phosphoenolpyruvate + hydrogencarbonate</text>
        <dbReference type="Rhea" id="RHEA:28370"/>
        <dbReference type="ChEBI" id="CHEBI:16452"/>
        <dbReference type="ChEBI" id="CHEBI:17544"/>
        <dbReference type="ChEBI" id="CHEBI:43474"/>
        <dbReference type="ChEBI" id="CHEBI:58702"/>
        <dbReference type="EC" id="4.1.1.31"/>
    </reaction>
</comment>
<comment type="subunit">
    <text evidence="4">Homotetramer.</text>
</comment>
<dbReference type="InterPro" id="IPR015813">
    <property type="entry name" value="Pyrv/PenolPyrv_kinase-like_dom"/>
</dbReference>
<dbReference type="NCBIfam" id="TIGR02751">
    <property type="entry name" value="PEPCase_arch"/>
    <property type="match status" value="1"/>
</dbReference>
<dbReference type="GO" id="GO:0008964">
    <property type="term" value="F:phosphoenolpyruvate carboxylase activity"/>
    <property type="evidence" value="ECO:0007669"/>
    <property type="project" value="UniProtKB-UniRule"/>
</dbReference>
<dbReference type="GO" id="GO:0006099">
    <property type="term" value="P:tricarboxylic acid cycle"/>
    <property type="evidence" value="ECO:0007669"/>
    <property type="project" value="InterPro"/>
</dbReference>
<dbReference type="GO" id="GO:0006107">
    <property type="term" value="P:oxaloacetate metabolic process"/>
    <property type="evidence" value="ECO:0007669"/>
    <property type="project" value="UniProtKB-UniRule"/>
</dbReference>
<evidence type="ECO:0000313" key="6">
    <source>
        <dbReference type="EMBL" id="AWR98936.1"/>
    </source>
</evidence>
<evidence type="ECO:0000256" key="3">
    <source>
        <dbReference type="ARBA" id="ARBA00023300"/>
    </source>
</evidence>
<proteinExistence type="inferred from homology"/>
<comment type="cofactor">
    <cofactor evidence="4">
        <name>Mg(2+)</name>
        <dbReference type="ChEBI" id="CHEBI:18420"/>
    </cofactor>
</comment>
<evidence type="ECO:0000313" key="7">
    <source>
        <dbReference type="Proteomes" id="UP000247586"/>
    </source>
</evidence>
<sequence length="509" mass="57974">MRLIPRTMSTQHPDNALVPEWAKGEVIEGEDEVIEAYYALSNLGVHEVMWDAEGKDVDTHVVRKLFSSFGDYFKANVLGEDLFLTYRVPNPKIEGAERKVFAETMESIPITYDVAEKFYGRNVVPVFEVILPFTTNALDIISVARYYERAVVMEENIELHDGVHVKDLVGEIYPKRVEVIPLIEDKDSLLNTGNIIEGYYQAIKPTYMRLFIARSDPAMNYGMLSAVLLAKYALSTAGKLSQELGIPIYPIIGVGSLPFRGHMNPENYQRVMEEYEGVHTFTIQSAFKYDYSEEQVKGAISHINREEVKEPKILSMEEEKVIKEIIERYTARYQPVIEAMADLINSVALHLPRRRARKLHISLFGYARSTGKVILPRAITFVGSLYSIGLPPEIIGISVLGSLNENQWNVLEDNYKFLRNDLQRASEFINWEGISSLSAHGLLSEEVHKKIEEDIKYLESLGVKIGPRSYESKKHSLLSQLLILSLKEKKYNEVKQYAKEMALIRKSIG</sequence>
<dbReference type="HAMAP" id="MF_01904">
    <property type="entry name" value="PEPcase_type2"/>
    <property type="match status" value="1"/>
</dbReference>
<dbReference type="EMBL" id="CP029287">
    <property type="protein sequence ID" value="AWR98936.1"/>
    <property type="molecule type" value="Genomic_DNA"/>
</dbReference>
<dbReference type="GO" id="GO:0000287">
    <property type="term" value="F:magnesium ion binding"/>
    <property type="evidence" value="ECO:0007669"/>
    <property type="project" value="UniProtKB-UniRule"/>
</dbReference>
<dbReference type="AlphaFoldDB" id="A0A2U9ISE2"/>
<evidence type="ECO:0000256" key="5">
    <source>
        <dbReference type="NCBIfam" id="TIGR02751"/>
    </source>
</evidence>
<dbReference type="OrthoDB" id="85849at2157"/>
<name>A0A2U9ISE2_9CREN</name>
<gene>
    <name evidence="4" type="primary">ppcA</name>
    <name evidence="6" type="ORF">DFR87_03645</name>
</gene>
<keyword evidence="7" id="KW-1185">Reference proteome</keyword>
<evidence type="ECO:0000256" key="1">
    <source>
        <dbReference type="ARBA" id="ARBA00022842"/>
    </source>
</evidence>
<keyword evidence="1 4" id="KW-0460">Magnesium</keyword>
<keyword evidence="6" id="KW-0670">Pyruvate</keyword>
<dbReference type="STRING" id="1293036.GCA_001315825_01807"/>
<keyword evidence="3 4" id="KW-0120">Carbon dioxide fixation</keyword>
<dbReference type="GeneID" id="36834405"/>
<dbReference type="InterPro" id="IPR007566">
    <property type="entry name" value="PEP_COase_arc-type"/>
</dbReference>
<comment type="function">
    <text evidence="4">Catalyzes the irreversible beta-carboxylation of phosphoenolpyruvate (PEP) to form oxaloacetate (OAA), a four-carbon dicarboxylic acid source for the tricarboxylic acid cycle.</text>
</comment>
<evidence type="ECO:0000256" key="4">
    <source>
        <dbReference type="HAMAP-Rule" id="MF_01904"/>
    </source>
</evidence>
<dbReference type="RefSeq" id="WP_110368926.1">
    <property type="nucleotide sequence ID" value="NZ_CP029287.2"/>
</dbReference>
<reference evidence="7" key="3">
    <citation type="submission" date="2020-03" db="EMBL/GenBank/DDBJ databases">
        <title>Sequencing and Assembly of Multiple Reported Metal-Biooxidizing Members of the Extremely Thermoacidophilic Archaeal Family Sulfolobaceae.</title>
        <authorList>
            <person name="Counts J.A."/>
            <person name="Kelly R.M."/>
        </authorList>
    </citation>
    <scope>NUCLEOTIDE SEQUENCE [LARGE SCALE GENOMIC DNA]</scope>
    <source>
        <strain evidence="7">HO1-1</strain>
    </source>
</reference>
<dbReference type="SUPFAM" id="SSF51621">
    <property type="entry name" value="Phosphoenolpyruvate/pyruvate domain"/>
    <property type="match status" value="1"/>
</dbReference>